<dbReference type="SUPFAM" id="SSF81301">
    <property type="entry name" value="Nucleotidyltransferase"/>
    <property type="match status" value="1"/>
</dbReference>
<dbReference type="InterPro" id="IPR043519">
    <property type="entry name" value="NT_sf"/>
</dbReference>
<accession>A0A7Z8CYZ7</accession>
<name>A0A7Z8CYZ7_CARDV</name>
<dbReference type="EMBL" id="NRPP01000010">
    <property type="protein sequence ID" value="TFJ27438.1"/>
    <property type="molecule type" value="Genomic_DNA"/>
</dbReference>
<evidence type="ECO:0000313" key="2">
    <source>
        <dbReference type="Proteomes" id="UP000297938"/>
    </source>
</evidence>
<dbReference type="InterPro" id="IPR007530">
    <property type="entry name" value="Aminoglycoside_adenylylTfrase"/>
</dbReference>
<reference evidence="1 2" key="1">
    <citation type="journal article" date="2018" name="Int. J. Food Microbiol.">
        <title>Growth of Carnobacterium spp. isolated from chilled vacuum-packaged meat under relevant acidic conditions.</title>
        <authorList>
            <person name="Zhang P."/>
            <person name="Badoni M."/>
            <person name="Ganzle M."/>
            <person name="Yang X."/>
        </authorList>
    </citation>
    <scope>NUCLEOTIDE SEQUENCE [LARGE SCALE GENOMIC DNA]</scope>
    <source>
        <strain evidence="1 2">B2</strain>
    </source>
</reference>
<dbReference type="AlphaFoldDB" id="A0A7Z8CYZ7"/>
<evidence type="ECO:0000313" key="1">
    <source>
        <dbReference type="EMBL" id="TFJ27438.1"/>
    </source>
</evidence>
<sequence>MGNEAIKVRTMNSSRVNPMILEDSFKDYDLVFFVENIEPFKNQSNWLSAFGEILIHCEPEIDGLGEPLFDADEEYIFIVIFTDGVRMDIQFRPLSSLADYLKEDSLTKIVLDKEQFVKIKLIPNDSIYHIQKPSEALYQASSNEFW</sequence>
<gene>
    <name evidence="1" type="ORF">CKN69_06195</name>
</gene>
<organism evidence="1 2">
    <name type="scientific">Carnobacterium divergens</name>
    <name type="common">Lactobacillus divergens</name>
    <dbReference type="NCBI Taxonomy" id="2748"/>
    <lineage>
        <taxon>Bacteria</taxon>
        <taxon>Bacillati</taxon>
        <taxon>Bacillota</taxon>
        <taxon>Bacilli</taxon>
        <taxon>Lactobacillales</taxon>
        <taxon>Carnobacteriaceae</taxon>
        <taxon>Carnobacterium</taxon>
    </lineage>
</organism>
<comment type="caution">
    <text evidence="1">The sequence shown here is derived from an EMBL/GenBank/DDBJ whole genome shotgun (WGS) entry which is preliminary data.</text>
</comment>
<dbReference type="Gene3D" id="3.30.460.10">
    <property type="entry name" value="Beta Polymerase, domain 2"/>
    <property type="match status" value="1"/>
</dbReference>
<dbReference type="Proteomes" id="UP000297938">
    <property type="component" value="Unassembled WGS sequence"/>
</dbReference>
<dbReference type="Pfam" id="PF04439">
    <property type="entry name" value="Adenyl_transf"/>
    <property type="match status" value="1"/>
</dbReference>
<protein>
    <submittedName>
        <fullName evidence="1">Uncharacterized protein</fullName>
    </submittedName>
</protein>
<proteinExistence type="predicted"/>